<dbReference type="EMBL" id="AKHW03004135">
    <property type="protein sequence ID" value="KYO30893.1"/>
    <property type="molecule type" value="Genomic_DNA"/>
</dbReference>
<feature type="region of interest" description="Disordered" evidence="1">
    <location>
        <begin position="131"/>
        <end position="156"/>
    </location>
</feature>
<organism evidence="2 3">
    <name type="scientific">Alligator mississippiensis</name>
    <name type="common">American alligator</name>
    <dbReference type="NCBI Taxonomy" id="8496"/>
    <lineage>
        <taxon>Eukaryota</taxon>
        <taxon>Metazoa</taxon>
        <taxon>Chordata</taxon>
        <taxon>Craniata</taxon>
        <taxon>Vertebrata</taxon>
        <taxon>Euteleostomi</taxon>
        <taxon>Archelosauria</taxon>
        <taxon>Archosauria</taxon>
        <taxon>Crocodylia</taxon>
        <taxon>Alligatoridae</taxon>
        <taxon>Alligatorinae</taxon>
        <taxon>Alligator</taxon>
    </lineage>
</organism>
<comment type="caution">
    <text evidence="2">The sequence shown here is derived from an EMBL/GenBank/DDBJ whole genome shotgun (WGS) entry which is preliminary data.</text>
</comment>
<evidence type="ECO:0000256" key="1">
    <source>
        <dbReference type="SAM" id="MobiDB-lite"/>
    </source>
</evidence>
<keyword evidence="3" id="KW-1185">Reference proteome</keyword>
<dbReference type="AlphaFoldDB" id="A0A151N249"/>
<feature type="compositionally biased region" description="Low complexity" evidence="1">
    <location>
        <begin position="131"/>
        <end position="144"/>
    </location>
</feature>
<dbReference type="Proteomes" id="UP000050525">
    <property type="component" value="Unassembled WGS sequence"/>
</dbReference>
<name>A0A151N249_ALLMI</name>
<reference evidence="2 3" key="1">
    <citation type="journal article" date="2012" name="Genome Biol.">
        <title>Sequencing three crocodilian genomes to illuminate the evolution of archosaurs and amniotes.</title>
        <authorList>
            <person name="St John J.A."/>
            <person name="Braun E.L."/>
            <person name="Isberg S.R."/>
            <person name="Miles L.G."/>
            <person name="Chong A.Y."/>
            <person name="Gongora J."/>
            <person name="Dalzell P."/>
            <person name="Moran C."/>
            <person name="Bed'hom B."/>
            <person name="Abzhanov A."/>
            <person name="Burgess S.C."/>
            <person name="Cooksey A.M."/>
            <person name="Castoe T.A."/>
            <person name="Crawford N.G."/>
            <person name="Densmore L.D."/>
            <person name="Drew J.C."/>
            <person name="Edwards S.V."/>
            <person name="Faircloth B.C."/>
            <person name="Fujita M.K."/>
            <person name="Greenwold M.J."/>
            <person name="Hoffmann F.G."/>
            <person name="Howard J.M."/>
            <person name="Iguchi T."/>
            <person name="Janes D.E."/>
            <person name="Khan S.Y."/>
            <person name="Kohno S."/>
            <person name="de Koning A.J."/>
            <person name="Lance S.L."/>
            <person name="McCarthy F.M."/>
            <person name="McCormack J.E."/>
            <person name="Merchant M.E."/>
            <person name="Peterson D.G."/>
            <person name="Pollock D.D."/>
            <person name="Pourmand N."/>
            <person name="Raney B.J."/>
            <person name="Roessler K.A."/>
            <person name="Sanford J.R."/>
            <person name="Sawyer R.H."/>
            <person name="Schmidt C.J."/>
            <person name="Triplett E.W."/>
            <person name="Tuberville T.D."/>
            <person name="Venegas-Anaya M."/>
            <person name="Howard J.T."/>
            <person name="Jarvis E.D."/>
            <person name="Guillette L.J.Jr."/>
            <person name="Glenn T.C."/>
            <person name="Green R.E."/>
            <person name="Ray D.A."/>
        </authorList>
    </citation>
    <scope>NUCLEOTIDE SEQUENCE [LARGE SCALE GENOMIC DNA]</scope>
    <source>
        <strain evidence="2">KSC_2009_1</strain>
    </source>
</reference>
<proteinExistence type="predicted"/>
<accession>A0A151N249</accession>
<gene>
    <name evidence="2" type="ORF">Y1Q_0009430</name>
</gene>
<evidence type="ECO:0000313" key="3">
    <source>
        <dbReference type="Proteomes" id="UP000050525"/>
    </source>
</evidence>
<sequence>MGVVPLREEPASSLECRQTGFAAAWLRPNQCSGWAESPPLPRAPPIRAGCAVNIPPSLPLRQPAPICKASPSPYTRVAIQRRIFADAPPLSAGWANKHTTSPPTRACVVGPAGRGRGKVLEGAAAAAILAPRPAAGRPGAARGAAAGGGGKHLEPS</sequence>
<evidence type="ECO:0000313" key="2">
    <source>
        <dbReference type="EMBL" id="KYO30893.1"/>
    </source>
</evidence>
<protein>
    <submittedName>
        <fullName evidence="2">Uncharacterized protein</fullName>
    </submittedName>
</protein>